<evidence type="ECO:0000256" key="12">
    <source>
        <dbReference type="ARBA" id="ARBA00038174"/>
    </source>
</evidence>
<feature type="transmembrane region" description="Helical" evidence="16">
    <location>
        <begin position="121"/>
        <end position="141"/>
    </location>
</feature>
<dbReference type="GO" id="GO:2001234">
    <property type="term" value="P:negative regulation of apoptotic signaling pathway"/>
    <property type="evidence" value="ECO:0007669"/>
    <property type="project" value="TreeGrafter"/>
</dbReference>
<comment type="subunit">
    <text evidence="13">Interacts with FAS/TNFRSF6 and BAX.</text>
</comment>
<keyword evidence="8 16" id="KW-0472">Membrane</keyword>
<reference evidence="17" key="2">
    <citation type="submission" date="2025-08" db="UniProtKB">
        <authorList>
            <consortium name="Ensembl"/>
        </authorList>
    </citation>
    <scope>IDENTIFICATION</scope>
</reference>
<evidence type="ECO:0000256" key="11">
    <source>
        <dbReference type="ARBA" id="ARBA00034100"/>
    </source>
</evidence>
<feature type="transmembrane region" description="Helical" evidence="16">
    <location>
        <begin position="65"/>
        <end position="82"/>
    </location>
</feature>
<comment type="subcellular location">
    <subcellularLocation>
        <location evidence="2">Cell membrane</location>
        <topology evidence="2">Multi-pass membrane protein</topology>
    </subcellularLocation>
    <subcellularLocation>
        <location evidence="1">Membrane raft</location>
    </subcellularLocation>
    <subcellularLocation>
        <location evidence="11">Postsynaptic cell membrane</location>
    </subcellularLocation>
</comment>
<proteinExistence type="inferred from homology"/>
<keyword evidence="6 16" id="KW-1133">Transmembrane helix</keyword>
<name>A0A4W6FDI2_LATCA</name>
<dbReference type="GO" id="GO:0006915">
    <property type="term" value="P:apoptotic process"/>
    <property type="evidence" value="ECO:0007669"/>
    <property type="project" value="UniProtKB-KW"/>
</dbReference>
<evidence type="ECO:0000256" key="1">
    <source>
        <dbReference type="ARBA" id="ARBA00004285"/>
    </source>
</evidence>
<evidence type="ECO:0000256" key="9">
    <source>
        <dbReference type="ARBA" id="ARBA00023180"/>
    </source>
</evidence>
<sequence length="232" mass="26521">MSHSCIFLSGYEEMQAQFAWDEKVIRQTFIRKVYAILMVQLLVTVAIVGLFTFCEPVTFYIQTHPNLYMMSYLMFFITYIALSCCGDLRRQFPWNIILLVLFTVSMAFMMGFVSSFYNTKSVVLCLGITALVCLSVTIFSFQSKVRRTKIITSNCFQATMQTDVGMMKQTHHVVLLLPIAGGCHILSGRPVFSVHGHALLCHHHLHRRPLWICKFTSFACSHTIHSALLEEV</sequence>
<keyword evidence="3" id="KW-1003">Cell membrane</keyword>
<accession>A0A4W6FDI2</accession>
<dbReference type="InParanoid" id="A0A4W6FDI2"/>
<evidence type="ECO:0000256" key="5">
    <source>
        <dbReference type="ARBA" id="ARBA00022703"/>
    </source>
</evidence>
<keyword evidence="10" id="KW-0628">Postsynaptic cell membrane</keyword>
<comment type="similarity">
    <text evidence="12">Belongs to the BI1 family. LFG subfamily.</text>
</comment>
<dbReference type="Pfam" id="PF01027">
    <property type="entry name" value="Bax1-I"/>
    <property type="match status" value="1"/>
</dbReference>
<dbReference type="Ensembl" id="ENSLCAT00010049537.1">
    <property type="protein sequence ID" value="ENSLCAP00010048338.1"/>
    <property type="gene ID" value="ENSLCAG00010022470.1"/>
</dbReference>
<evidence type="ECO:0000313" key="17">
    <source>
        <dbReference type="Ensembl" id="ENSLCAP00010048338.1"/>
    </source>
</evidence>
<evidence type="ECO:0000256" key="4">
    <source>
        <dbReference type="ARBA" id="ARBA00022692"/>
    </source>
</evidence>
<dbReference type="GeneTree" id="ENSGT01050000244890"/>
<evidence type="ECO:0000256" key="13">
    <source>
        <dbReference type="ARBA" id="ARBA00038784"/>
    </source>
</evidence>
<dbReference type="GO" id="GO:0045211">
    <property type="term" value="C:postsynaptic membrane"/>
    <property type="evidence" value="ECO:0007669"/>
    <property type="project" value="UniProtKB-SubCell"/>
</dbReference>
<feature type="transmembrane region" description="Helical" evidence="16">
    <location>
        <begin position="94"/>
        <end position="115"/>
    </location>
</feature>
<keyword evidence="5" id="KW-0053">Apoptosis</keyword>
<keyword evidence="9" id="KW-0325">Glycoprotein</keyword>
<keyword evidence="7" id="KW-0770">Synapse</keyword>
<dbReference type="GO" id="GO:0045121">
    <property type="term" value="C:membrane raft"/>
    <property type="evidence" value="ECO:0007669"/>
    <property type="project" value="UniProtKB-SubCell"/>
</dbReference>
<evidence type="ECO:0000256" key="15">
    <source>
        <dbReference type="ARBA" id="ARBA00042941"/>
    </source>
</evidence>
<dbReference type="InterPro" id="IPR006214">
    <property type="entry name" value="Bax_inhibitor_1-related"/>
</dbReference>
<reference evidence="18" key="1">
    <citation type="submission" date="2015-09" db="EMBL/GenBank/DDBJ databases">
        <authorList>
            <person name="Sai Rama Sridatta P."/>
        </authorList>
    </citation>
    <scope>NUCLEOTIDE SEQUENCE [LARGE SCALE GENOMIC DNA]</scope>
</reference>
<dbReference type="AlphaFoldDB" id="A0A4W6FDI2"/>
<keyword evidence="4 16" id="KW-0812">Transmembrane</keyword>
<evidence type="ECO:0000256" key="3">
    <source>
        <dbReference type="ARBA" id="ARBA00022475"/>
    </source>
</evidence>
<evidence type="ECO:0000256" key="10">
    <source>
        <dbReference type="ARBA" id="ARBA00023257"/>
    </source>
</evidence>
<comment type="caution">
    <text evidence="16">Lacks conserved residue(s) required for the propagation of feature annotation.</text>
</comment>
<evidence type="ECO:0000256" key="14">
    <source>
        <dbReference type="ARBA" id="ARBA00040576"/>
    </source>
</evidence>
<evidence type="ECO:0000256" key="2">
    <source>
        <dbReference type="ARBA" id="ARBA00004651"/>
    </source>
</evidence>
<evidence type="ECO:0000313" key="18">
    <source>
        <dbReference type="Proteomes" id="UP000314980"/>
    </source>
</evidence>
<evidence type="ECO:0000256" key="7">
    <source>
        <dbReference type="ARBA" id="ARBA00023018"/>
    </source>
</evidence>
<dbReference type="Proteomes" id="UP000314980">
    <property type="component" value="Unassembled WGS sequence"/>
</dbReference>
<dbReference type="PANTHER" id="PTHR23291:SF18">
    <property type="entry name" value="PROTEIN LIFEGUARD 2"/>
    <property type="match status" value="1"/>
</dbReference>
<dbReference type="GO" id="GO:0005794">
    <property type="term" value="C:Golgi apparatus"/>
    <property type="evidence" value="ECO:0007669"/>
    <property type="project" value="TreeGrafter"/>
</dbReference>
<reference evidence="17" key="3">
    <citation type="submission" date="2025-09" db="UniProtKB">
        <authorList>
            <consortium name="Ensembl"/>
        </authorList>
    </citation>
    <scope>IDENTIFICATION</scope>
</reference>
<protein>
    <recommendedName>
        <fullName evidence="14">Protein lifeguard 2</fullName>
    </recommendedName>
    <alternativeName>
        <fullName evidence="15">Fas apoptotic inhibitory molecule 2</fullName>
    </alternativeName>
</protein>
<dbReference type="PANTHER" id="PTHR23291">
    <property type="entry name" value="BAX INHIBITOR-RELATED"/>
    <property type="match status" value="1"/>
</dbReference>
<keyword evidence="18" id="KW-1185">Reference proteome</keyword>
<evidence type="ECO:0000256" key="6">
    <source>
        <dbReference type="ARBA" id="ARBA00022989"/>
    </source>
</evidence>
<dbReference type="GO" id="GO:0005783">
    <property type="term" value="C:endoplasmic reticulum"/>
    <property type="evidence" value="ECO:0007669"/>
    <property type="project" value="TreeGrafter"/>
</dbReference>
<evidence type="ECO:0000256" key="16">
    <source>
        <dbReference type="RuleBase" id="RU004379"/>
    </source>
</evidence>
<feature type="transmembrane region" description="Helical" evidence="16">
    <location>
        <begin position="33"/>
        <end position="53"/>
    </location>
</feature>
<evidence type="ECO:0000256" key="8">
    <source>
        <dbReference type="ARBA" id="ARBA00023136"/>
    </source>
</evidence>
<organism evidence="17 18">
    <name type="scientific">Lates calcarifer</name>
    <name type="common">Barramundi</name>
    <name type="synonym">Holocentrus calcarifer</name>
    <dbReference type="NCBI Taxonomy" id="8187"/>
    <lineage>
        <taxon>Eukaryota</taxon>
        <taxon>Metazoa</taxon>
        <taxon>Chordata</taxon>
        <taxon>Craniata</taxon>
        <taxon>Vertebrata</taxon>
        <taxon>Euteleostomi</taxon>
        <taxon>Actinopterygii</taxon>
        <taxon>Neopterygii</taxon>
        <taxon>Teleostei</taxon>
        <taxon>Neoteleostei</taxon>
        <taxon>Acanthomorphata</taxon>
        <taxon>Carangaria</taxon>
        <taxon>Carangaria incertae sedis</taxon>
        <taxon>Centropomidae</taxon>
        <taxon>Lates</taxon>
    </lineage>
</organism>